<reference evidence="3 4" key="1">
    <citation type="submission" date="2018-04" db="EMBL/GenBank/DDBJ databases">
        <title>Genomic Encyclopedia of Type Strains, Phase IV (KMG-IV): sequencing the most valuable type-strain genomes for metagenomic binning, comparative biology and taxonomic classification.</title>
        <authorList>
            <person name="Goeker M."/>
        </authorList>
    </citation>
    <scope>NUCLEOTIDE SEQUENCE [LARGE SCALE GENOMIC DNA]</scope>
    <source>
        <strain evidence="3 4">DSM 104150</strain>
    </source>
</reference>
<evidence type="ECO:0000313" key="3">
    <source>
        <dbReference type="EMBL" id="PXV70204.1"/>
    </source>
</evidence>
<dbReference type="PANTHER" id="PTHR19353">
    <property type="entry name" value="FATTY ACID DESATURASE 2"/>
    <property type="match status" value="1"/>
</dbReference>
<protein>
    <submittedName>
        <fullName evidence="3">Beta-carotene hydroxylase</fullName>
    </submittedName>
</protein>
<dbReference type="Proteomes" id="UP000248330">
    <property type="component" value="Unassembled WGS sequence"/>
</dbReference>
<dbReference type="InterPro" id="IPR005804">
    <property type="entry name" value="FA_desaturase_dom"/>
</dbReference>
<dbReference type="AlphaFoldDB" id="A0A318EEW9"/>
<keyword evidence="1" id="KW-0812">Transmembrane</keyword>
<gene>
    <name evidence="3" type="ORF">C8D93_10256</name>
</gene>
<dbReference type="Pfam" id="PF00487">
    <property type="entry name" value="FA_desaturase"/>
    <property type="match status" value="1"/>
</dbReference>
<name>A0A318EEW9_9GAMM</name>
<feature type="transmembrane region" description="Helical" evidence="1">
    <location>
        <begin position="129"/>
        <end position="148"/>
    </location>
</feature>
<dbReference type="EMBL" id="QICN01000002">
    <property type="protein sequence ID" value="PXV70204.1"/>
    <property type="molecule type" value="Genomic_DNA"/>
</dbReference>
<keyword evidence="4" id="KW-1185">Reference proteome</keyword>
<dbReference type="PANTHER" id="PTHR19353:SF19">
    <property type="entry name" value="DELTA(5) FATTY ACID DESATURASE C-RELATED"/>
    <property type="match status" value="1"/>
</dbReference>
<feature type="transmembrane region" description="Helical" evidence="1">
    <location>
        <begin position="91"/>
        <end position="109"/>
    </location>
</feature>
<feature type="domain" description="Fatty acid desaturase" evidence="2">
    <location>
        <begin position="50"/>
        <end position="283"/>
    </location>
</feature>
<dbReference type="OrthoDB" id="9796486at2"/>
<feature type="transmembrane region" description="Helical" evidence="1">
    <location>
        <begin position="194"/>
        <end position="213"/>
    </location>
</feature>
<evidence type="ECO:0000256" key="1">
    <source>
        <dbReference type="SAM" id="Phobius"/>
    </source>
</evidence>
<dbReference type="InterPro" id="IPR012171">
    <property type="entry name" value="Fatty_acid_desaturase"/>
</dbReference>
<evidence type="ECO:0000313" key="4">
    <source>
        <dbReference type="Proteomes" id="UP000248330"/>
    </source>
</evidence>
<proteinExistence type="predicted"/>
<accession>A0A318EEW9</accession>
<organism evidence="3 4">
    <name type="scientific">Sinimarinibacterium flocculans</name>
    <dbReference type="NCBI Taxonomy" id="985250"/>
    <lineage>
        <taxon>Bacteria</taxon>
        <taxon>Pseudomonadati</taxon>
        <taxon>Pseudomonadota</taxon>
        <taxon>Gammaproteobacteria</taxon>
        <taxon>Nevskiales</taxon>
        <taxon>Nevskiaceae</taxon>
        <taxon>Sinimarinibacterium</taxon>
    </lineage>
</organism>
<keyword evidence="1" id="KW-1133">Transmembrane helix</keyword>
<dbReference type="GO" id="GO:0016717">
    <property type="term" value="F:oxidoreductase activity, acting on paired donors, with oxidation of a pair of donors resulting in the reduction of molecular oxygen to two molecules of water"/>
    <property type="evidence" value="ECO:0007669"/>
    <property type="project" value="TreeGrafter"/>
</dbReference>
<feature type="transmembrane region" description="Helical" evidence="1">
    <location>
        <begin position="168"/>
        <end position="188"/>
    </location>
</feature>
<feature type="transmembrane region" description="Helical" evidence="1">
    <location>
        <begin position="52"/>
        <end position="70"/>
    </location>
</feature>
<dbReference type="GO" id="GO:0008610">
    <property type="term" value="P:lipid biosynthetic process"/>
    <property type="evidence" value="ECO:0007669"/>
    <property type="project" value="UniProtKB-ARBA"/>
</dbReference>
<comment type="caution">
    <text evidence="3">The sequence shown here is derived from an EMBL/GenBank/DDBJ whole genome shotgun (WGS) entry which is preliminary data.</text>
</comment>
<feature type="transmembrane region" description="Helical" evidence="1">
    <location>
        <begin position="23"/>
        <end position="46"/>
    </location>
</feature>
<keyword evidence="1" id="KW-0472">Membrane</keyword>
<dbReference type="RefSeq" id="WP_110263896.1">
    <property type="nucleotide sequence ID" value="NZ_CAWNXA010000002.1"/>
</dbReference>
<evidence type="ECO:0000259" key="2">
    <source>
        <dbReference type="Pfam" id="PF00487"/>
    </source>
</evidence>
<dbReference type="GO" id="GO:0016020">
    <property type="term" value="C:membrane"/>
    <property type="evidence" value="ECO:0007669"/>
    <property type="project" value="TreeGrafter"/>
</dbReference>
<sequence length="300" mass="33964">MSADLAALNKQAILAAQQHMNRVAWPTVLLVTAVLAGFVATLGLFAAGLMPAWIATPLIAALTYMSYTPLHEAAHGNIHGGRDRLKWLNDLCGYLVAPIIMVPYGSHTVEHFTHHRYTNQPDKDPDYVVSRMGAGPVAAFLTVFRFLWVQNSFFVQNHWAKATRSERLTYLAEIAVSVGWRAAFLVLVSQPGTVAVIVLGYILGGLFTAYWFAYRPHIPYRDPARYRNTNSLIMPRWMKPFEWFWLGQNLHSIHHLFPRVPFYRYHVLHREIEPVLRAHGTPIVGVFSRKPVPNPVAEAF</sequence>